<proteinExistence type="predicted"/>
<dbReference type="EMBL" id="CM000134">
    <property type="protein sequence ID" value="EAZ08974.1"/>
    <property type="molecule type" value="Genomic_DNA"/>
</dbReference>
<evidence type="ECO:0000313" key="2">
    <source>
        <dbReference type="EMBL" id="EAZ08974.1"/>
    </source>
</evidence>
<organism evidence="2 3">
    <name type="scientific">Oryza sativa subsp. indica</name>
    <name type="common">Rice</name>
    <dbReference type="NCBI Taxonomy" id="39946"/>
    <lineage>
        <taxon>Eukaryota</taxon>
        <taxon>Viridiplantae</taxon>
        <taxon>Streptophyta</taxon>
        <taxon>Embryophyta</taxon>
        <taxon>Tracheophyta</taxon>
        <taxon>Spermatophyta</taxon>
        <taxon>Magnoliopsida</taxon>
        <taxon>Liliopsida</taxon>
        <taxon>Poales</taxon>
        <taxon>Poaceae</taxon>
        <taxon>BOP clade</taxon>
        <taxon>Oryzoideae</taxon>
        <taxon>Oryzeae</taxon>
        <taxon>Oryzinae</taxon>
        <taxon>Oryza</taxon>
        <taxon>Oryza sativa</taxon>
    </lineage>
</organism>
<gene>
    <name evidence="2" type="ORF">OsI_31240</name>
</gene>
<feature type="region of interest" description="Disordered" evidence="1">
    <location>
        <begin position="154"/>
        <end position="177"/>
    </location>
</feature>
<dbReference type="Gramene" id="BGIOSGA030694-TA">
    <property type="protein sequence ID" value="BGIOSGA030694-PA"/>
    <property type="gene ID" value="BGIOSGA030694"/>
</dbReference>
<feature type="compositionally biased region" description="Pro residues" evidence="1">
    <location>
        <begin position="154"/>
        <end position="169"/>
    </location>
</feature>
<evidence type="ECO:0000256" key="1">
    <source>
        <dbReference type="SAM" id="MobiDB-lite"/>
    </source>
</evidence>
<evidence type="ECO:0008006" key="4">
    <source>
        <dbReference type="Google" id="ProtNLM"/>
    </source>
</evidence>
<name>A2Z0W3_ORYSI</name>
<protein>
    <recommendedName>
        <fullName evidence="4">Retrotransposon protein, putative, Ty1-copia subclass</fullName>
    </recommendedName>
</protein>
<reference evidence="2 3" key="1">
    <citation type="journal article" date="2005" name="PLoS Biol.">
        <title>The genomes of Oryza sativa: a history of duplications.</title>
        <authorList>
            <person name="Yu J."/>
            <person name="Wang J."/>
            <person name="Lin W."/>
            <person name="Li S."/>
            <person name="Li H."/>
            <person name="Zhou J."/>
            <person name="Ni P."/>
            <person name="Dong W."/>
            <person name="Hu S."/>
            <person name="Zeng C."/>
            <person name="Zhang J."/>
            <person name="Zhang Y."/>
            <person name="Li R."/>
            <person name="Xu Z."/>
            <person name="Li S."/>
            <person name="Li X."/>
            <person name="Zheng H."/>
            <person name="Cong L."/>
            <person name="Lin L."/>
            <person name="Yin J."/>
            <person name="Geng J."/>
            <person name="Li G."/>
            <person name="Shi J."/>
            <person name="Liu J."/>
            <person name="Lv H."/>
            <person name="Li J."/>
            <person name="Wang J."/>
            <person name="Deng Y."/>
            <person name="Ran L."/>
            <person name="Shi X."/>
            <person name="Wang X."/>
            <person name="Wu Q."/>
            <person name="Li C."/>
            <person name="Ren X."/>
            <person name="Wang J."/>
            <person name="Wang X."/>
            <person name="Li D."/>
            <person name="Liu D."/>
            <person name="Zhang X."/>
            <person name="Ji Z."/>
            <person name="Zhao W."/>
            <person name="Sun Y."/>
            <person name="Zhang Z."/>
            <person name="Bao J."/>
            <person name="Han Y."/>
            <person name="Dong L."/>
            <person name="Ji J."/>
            <person name="Chen P."/>
            <person name="Wu S."/>
            <person name="Liu J."/>
            <person name="Xiao Y."/>
            <person name="Bu D."/>
            <person name="Tan J."/>
            <person name="Yang L."/>
            <person name="Ye C."/>
            <person name="Zhang J."/>
            <person name="Xu J."/>
            <person name="Zhou Y."/>
            <person name="Yu Y."/>
            <person name="Zhang B."/>
            <person name="Zhuang S."/>
            <person name="Wei H."/>
            <person name="Liu B."/>
            <person name="Lei M."/>
            <person name="Yu H."/>
            <person name="Li Y."/>
            <person name="Xu H."/>
            <person name="Wei S."/>
            <person name="He X."/>
            <person name="Fang L."/>
            <person name="Zhang Z."/>
            <person name="Zhang Y."/>
            <person name="Huang X."/>
            <person name="Su Z."/>
            <person name="Tong W."/>
            <person name="Li J."/>
            <person name="Tong Z."/>
            <person name="Li S."/>
            <person name="Ye J."/>
            <person name="Wang L."/>
            <person name="Fang L."/>
            <person name="Lei T."/>
            <person name="Chen C."/>
            <person name="Chen H."/>
            <person name="Xu Z."/>
            <person name="Li H."/>
            <person name="Huang H."/>
            <person name="Zhang F."/>
            <person name="Xu H."/>
            <person name="Li N."/>
            <person name="Zhao C."/>
            <person name="Li S."/>
            <person name="Dong L."/>
            <person name="Huang Y."/>
            <person name="Li L."/>
            <person name="Xi Y."/>
            <person name="Qi Q."/>
            <person name="Li W."/>
            <person name="Zhang B."/>
            <person name="Hu W."/>
            <person name="Zhang Y."/>
            <person name="Tian X."/>
            <person name="Jiao Y."/>
            <person name="Liang X."/>
            <person name="Jin J."/>
            <person name="Gao L."/>
            <person name="Zheng W."/>
            <person name="Hao B."/>
            <person name="Liu S."/>
            <person name="Wang W."/>
            <person name="Yuan L."/>
            <person name="Cao M."/>
            <person name="McDermott J."/>
            <person name="Samudrala R."/>
            <person name="Wang J."/>
            <person name="Wong G.K."/>
            <person name="Yang H."/>
        </authorList>
    </citation>
    <scope>NUCLEOTIDE SEQUENCE [LARGE SCALE GENOMIC DNA]</scope>
    <source>
        <strain evidence="3">cv. 93-11</strain>
    </source>
</reference>
<evidence type="ECO:0000313" key="3">
    <source>
        <dbReference type="Proteomes" id="UP000007015"/>
    </source>
</evidence>
<dbReference type="PANTHER" id="PTHR33325:SF11">
    <property type="entry name" value="COLD SHOCK DOMAIN-CONTAINING PROTEIN 4-LIKE"/>
    <property type="match status" value="1"/>
</dbReference>
<feature type="compositionally biased region" description="Polar residues" evidence="1">
    <location>
        <begin position="456"/>
        <end position="471"/>
    </location>
</feature>
<dbReference type="AlphaFoldDB" id="A2Z0W3"/>
<dbReference type="PANTHER" id="PTHR33325">
    <property type="entry name" value="ZINC FINGER, CCHC-TYPE-RELATED"/>
    <property type="match status" value="1"/>
</dbReference>
<feature type="region of interest" description="Disordered" evidence="1">
    <location>
        <begin position="433"/>
        <end position="471"/>
    </location>
</feature>
<feature type="region of interest" description="Disordered" evidence="1">
    <location>
        <begin position="227"/>
        <end position="246"/>
    </location>
</feature>
<accession>A2Z0W3</accession>
<feature type="compositionally biased region" description="Polar residues" evidence="1">
    <location>
        <begin position="74"/>
        <end position="92"/>
    </location>
</feature>
<keyword evidence="3" id="KW-1185">Reference proteome</keyword>
<dbReference type="Proteomes" id="UP000007015">
    <property type="component" value="Chromosome 9"/>
</dbReference>
<feature type="region of interest" description="Disordered" evidence="1">
    <location>
        <begin position="33"/>
        <end position="92"/>
    </location>
</feature>
<dbReference type="HOGENOM" id="CLU_580603_0_0_1"/>
<sequence>MARSVPLTTESSLPRNLRARHLHRLLQQLERILRAPVHRTRRSRGRGAGNAGRGPPSPPPGFAGHGGRRRDNGATAQRNTGAGNTDSSTLTTRRGFPAMLDMCTVPERILVDVPYHCASHGWTAMVRPQQEMPDVVTAFSPHHGWTRHLRRVISPPPSPDYTPETPPHTPLHTPTPANPPEFLFRGTLAARRGAPPFYMAAGGSGESSTPPPAPSFPDPRRIIKTGHVPAKTSGGGRPSHPPPSGEMETKEFDILALDGSNFPIWAMDLKVSLSTNGLYRCIDDTTDGTVPPSNMSKFSALRIIRNHIHPDLKMEYMLEEEDPQVLWTSLKNRYEQHMAIILPEASHEWNHLRLQDFKTIDEYNHVVHKICSKLRFCKNEPSEAEKIEKTLSTMLPSEQIITQQYREKNFTVYSSLIQTLKQAEKNHELTVWNSNQRPFGTAPLPEVHANEKKNIPNGNTQTGSSSGKRKR</sequence>
<feature type="compositionally biased region" description="Basic residues" evidence="1">
    <location>
        <begin position="36"/>
        <end position="45"/>
    </location>
</feature>